<organism evidence="2">
    <name type="scientific">Pedococcus sp. KACC 23699</name>
    <dbReference type="NCBI Taxonomy" id="3149228"/>
    <lineage>
        <taxon>Bacteria</taxon>
        <taxon>Bacillati</taxon>
        <taxon>Actinomycetota</taxon>
        <taxon>Actinomycetes</taxon>
        <taxon>Micrococcales</taxon>
        <taxon>Intrasporangiaceae</taxon>
        <taxon>Pedococcus</taxon>
    </lineage>
</organism>
<feature type="compositionally biased region" description="Low complexity" evidence="1">
    <location>
        <begin position="120"/>
        <end position="135"/>
    </location>
</feature>
<sequence length="266" mass="25780">MSTPPVPPGRPEDLDDPTGVRALLAGLGDPGPMPADLVDRINASIAAEQQARSAGRSSSGHPSADPRGTVVPLRRRLPSWPKVGLAAAAVAAVAVAVPALAGTGPGELLASLSGTGSSSASSAAGSAAKASPDAAAGRKDAGEHSMSSSAATVTLQATGTAYTSSALRTQARTVLAGAVKDHATPSSALRGSSAGAATADAAGLRECLTALGVAASMPLTADVATYDGRPAVVVVVGGDTRQSVYAVAPDCDADHPAVMAGPVPLG</sequence>
<protein>
    <submittedName>
        <fullName evidence="2">Uncharacterized protein</fullName>
    </submittedName>
</protein>
<feature type="region of interest" description="Disordered" evidence="1">
    <location>
        <begin position="120"/>
        <end position="149"/>
    </location>
</feature>
<proteinExistence type="predicted"/>
<feature type="compositionally biased region" description="Polar residues" evidence="1">
    <location>
        <begin position="50"/>
        <end position="61"/>
    </location>
</feature>
<name>A0AAU7JYV2_9MICO</name>
<gene>
    <name evidence="2" type="ORF">ABEG17_07970</name>
</gene>
<evidence type="ECO:0000256" key="1">
    <source>
        <dbReference type="SAM" id="MobiDB-lite"/>
    </source>
</evidence>
<reference evidence="2" key="1">
    <citation type="submission" date="2024-05" db="EMBL/GenBank/DDBJ databases">
        <authorList>
            <person name="Kim S."/>
            <person name="Heo J."/>
            <person name="Choi H."/>
            <person name="Choi Y."/>
            <person name="Kwon S.-W."/>
            <person name="Kim Y."/>
        </authorList>
    </citation>
    <scope>NUCLEOTIDE SEQUENCE</scope>
    <source>
        <strain evidence="2">KACC 23699</strain>
    </source>
</reference>
<dbReference type="AlphaFoldDB" id="A0AAU7JYV2"/>
<dbReference type="EMBL" id="CP157483">
    <property type="protein sequence ID" value="XBO45259.1"/>
    <property type="molecule type" value="Genomic_DNA"/>
</dbReference>
<dbReference type="RefSeq" id="WP_406832751.1">
    <property type="nucleotide sequence ID" value="NZ_CP157483.1"/>
</dbReference>
<feature type="region of interest" description="Disordered" evidence="1">
    <location>
        <begin position="1"/>
        <end position="71"/>
    </location>
</feature>
<accession>A0AAU7JYV2</accession>
<evidence type="ECO:0000313" key="2">
    <source>
        <dbReference type="EMBL" id="XBO45259.1"/>
    </source>
</evidence>